<evidence type="ECO:0000313" key="1">
    <source>
        <dbReference type="EMBL" id="RPD42130.1"/>
    </source>
</evidence>
<keyword evidence="2" id="KW-1185">Reference proteome</keyword>
<dbReference type="AlphaFoldDB" id="A0A3N4MPV9"/>
<dbReference type="RefSeq" id="WP_120515106.1">
    <property type="nucleotide sequence ID" value="NZ_QXZY01000002.1"/>
</dbReference>
<name>A0A3N4MPV9_9BACT</name>
<proteinExistence type="predicted"/>
<reference evidence="2" key="1">
    <citation type="submission" date="2018-11" db="EMBL/GenBank/DDBJ databases">
        <title>Chitinophaga lutea sp.nov., isolate from arsenic contaminated soil.</title>
        <authorList>
            <person name="Zong Y."/>
        </authorList>
    </citation>
    <scope>NUCLEOTIDE SEQUENCE [LARGE SCALE GENOMIC DNA]</scope>
    <source>
        <strain evidence="2">YLT18</strain>
    </source>
</reference>
<organism evidence="1 2">
    <name type="scientific">Chitinophaga barathri</name>
    <dbReference type="NCBI Taxonomy" id="1647451"/>
    <lineage>
        <taxon>Bacteria</taxon>
        <taxon>Pseudomonadati</taxon>
        <taxon>Bacteroidota</taxon>
        <taxon>Chitinophagia</taxon>
        <taxon>Chitinophagales</taxon>
        <taxon>Chitinophagaceae</taxon>
        <taxon>Chitinophaga</taxon>
    </lineage>
</organism>
<gene>
    <name evidence="1" type="ORF">EG028_08285</name>
</gene>
<evidence type="ECO:0000313" key="2">
    <source>
        <dbReference type="Proteomes" id="UP000279089"/>
    </source>
</evidence>
<dbReference type="EMBL" id="RMBX01000003">
    <property type="protein sequence ID" value="RPD42130.1"/>
    <property type="molecule type" value="Genomic_DNA"/>
</dbReference>
<protein>
    <submittedName>
        <fullName evidence="1">Uncharacterized protein</fullName>
    </submittedName>
</protein>
<comment type="caution">
    <text evidence="1">The sequence shown here is derived from an EMBL/GenBank/DDBJ whole genome shotgun (WGS) entry which is preliminary data.</text>
</comment>
<sequence>MTIRLFIQIQEKGHGCEKPVIARSRGDFMQEPRRSNLQILEYLTSMKDCFVAPPTLALLLLAMTA</sequence>
<accession>A0A3N4MPV9</accession>
<dbReference type="Proteomes" id="UP000279089">
    <property type="component" value="Unassembled WGS sequence"/>
</dbReference>